<accession>A0A4D7BJ23</accession>
<protein>
    <recommendedName>
        <fullName evidence="4">Tetratricopeptide repeat protein</fullName>
    </recommendedName>
</protein>
<dbReference type="OrthoDB" id="9814069at2"/>
<dbReference type="RefSeq" id="WP_136963164.1">
    <property type="nucleotide sequence ID" value="NZ_CP039690.1"/>
</dbReference>
<evidence type="ECO:0000256" key="1">
    <source>
        <dbReference type="SAM" id="SignalP"/>
    </source>
</evidence>
<reference evidence="2 3" key="1">
    <citation type="submission" date="2019-04" db="EMBL/GenBank/DDBJ databases">
        <title>Phreatobacter aquaticus sp. nov.</title>
        <authorList>
            <person name="Choi A."/>
        </authorList>
    </citation>
    <scope>NUCLEOTIDE SEQUENCE [LARGE SCALE GENOMIC DNA]</scope>
    <source>
        <strain evidence="2 3">KCTC 52518</strain>
    </source>
</reference>
<dbReference type="SUPFAM" id="SSF48452">
    <property type="entry name" value="TPR-like"/>
    <property type="match status" value="1"/>
</dbReference>
<feature type="chain" id="PRO_5020856870" description="Tetratricopeptide repeat protein" evidence="1">
    <location>
        <begin position="18"/>
        <end position="203"/>
    </location>
</feature>
<name>A0A4D7BJ23_9HYPH</name>
<dbReference type="AlphaFoldDB" id="A0A4D7BJ23"/>
<dbReference type="Gene3D" id="1.25.40.10">
    <property type="entry name" value="Tetratricopeptide repeat domain"/>
    <property type="match status" value="2"/>
</dbReference>
<keyword evidence="1" id="KW-0732">Signal</keyword>
<feature type="signal peptide" evidence="1">
    <location>
        <begin position="1"/>
        <end position="17"/>
    </location>
</feature>
<evidence type="ECO:0000313" key="3">
    <source>
        <dbReference type="Proteomes" id="UP000298781"/>
    </source>
</evidence>
<sequence>MSTLPALLAASSMIACASPGLAQNSRGQAVELCVGETLAPRDRVRGCDRLIRSGRPGEPDLGAYYFYRAHGYWALRQFERAETDVDQAIARRGGWAQFMLRGDIRIARGNLAGAIDDFTAATEFVREQSGRDEQSKTNLVYALLSRAEAMHGAGRLSSASFDLDEVIELKPDFRPALDLRARVRAALGDHVGAEQDRRAASAN</sequence>
<dbReference type="Proteomes" id="UP000298781">
    <property type="component" value="Chromosome"/>
</dbReference>
<organism evidence="2 3">
    <name type="scientific">Phreatobacter stygius</name>
    <dbReference type="NCBI Taxonomy" id="1940610"/>
    <lineage>
        <taxon>Bacteria</taxon>
        <taxon>Pseudomonadati</taxon>
        <taxon>Pseudomonadota</taxon>
        <taxon>Alphaproteobacteria</taxon>
        <taxon>Hyphomicrobiales</taxon>
        <taxon>Phreatobacteraceae</taxon>
        <taxon>Phreatobacter</taxon>
    </lineage>
</organism>
<dbReference type="EMBL" id="CP039690">
    <property type="protein sequence ID" value="QCI67737.1"/>
    <property type="molecule type" value="Genomic_DNA"/>
</dbReference>
<gene>
    <name evidence="2" type="ORF">E8M01_28055</name>
</gene>
<evidence type="ECO:0000313" key="2">
    <source>
        <dbReference type="EMBL" id="QCI67737.1"/>
    </source>
</evidence>
<proteinExistence type="predicted"/>
<dbReference type="KEGG" id="pstg:E8M01_28055"/>
<evidence type="ECO:0008006" key="4">
    <source>
        <dbReference type="Google" id="ProtNLM"/>
    </source>
</evidence>
<dbReference type="InterPro" id="IPR011990">
    <property type="entry name" value="TPR-like_helical_dom_sf"/>
</dbReference>
<keyword evidence="3" id="KW-1185">Reference proteome</keyword>